<dbReference type="Pfam" id="PF00571">
    <property type="entry name" value="CBS"/>
    <property type="match status" value="4"/>
</dbReference>
<accession>A0A162FMM8</accession>
<organism evidence="4 5">
    <name type="scientific">Methanobrevibacter filiformis</name>
    <dbReference type="NCBI Taxonomy" id="55758"/>
    <lineage>
        <taxon>Archaea</taxon>
        <taxon>Methanobacteriati</taxon>
        <taxon>Methanobacteriota</taxon>
        <taxon>Methanomada group</taxon>
        <taxon>Methanobacteria</taxon>
        <taxon>Methanobacteriales</taxon>
        <taxon>Methanobacteriaceae</taxon>
        <taxon>Methanobrevibacter</taxon>
    </lineage>
</organism>
<dbReference type="InterPro" id="IPR000644">
    <property type="entry name" value="CBS_dom"/>
</dbReference>
<dbReference type="EMBL" id="LWMT01000231">
    <property type="protein sequence ID" value="KZX12300.1"/>
    <property type="molecule type" value="Genomic_DNA"/>
</dbReference>
<name>A0A162FMM8_9EURY</name>
<comment type="caution">
    <text evidence="4">The sequence shown here is derived from an EMBL/GenBank/DDBJ whole genome shotgun (WGS) entry which is preliminary data.</text>
</comment>
<gene>
    <name evidence="4" type="primary">hrp1</name>
    <name evidence="4" type="ORF">MBFIL_11670</name>
</gene>
<dbReference type="STRING" id="55758.MBFIL_11670"/>
<evidence type="ECO:0000256" key="1">
    <source>
        <dbReference type="ARBA" id="ARBA00023122"/>
    </source>
</evidence>
<feature type="domain" description="CBS" evidence="3">
    <location>
        <begin position="281"/>
        <end position="332"/>
    </location>
</feature>
<dbReference type="PANTHER" id="PTHR43080">
    <property type="entry name" value="CBS DOMAIN-CONTAINING PROTEIN CBSX3, MITOCHONDRIAL"/>
    <property type="match status" value="1"/>
</dbReference>
<dbReference type="Gene3D" id="3.10.580.10">
    <property type="entry name" value="CBS-domain"/>
    <property type="match status" value="2"/>
</dbReference>
<dbReference type="PANTHER" id="PTHR43080:SF2">
    <property type="entry name" value="CBS DOMAIN-CONTAINING PROTEIN"/>
    <property type="match status" value="1"/>
</dbReference>
<feature type="domain" description="CBS" evidence="3">
    <location>
        <begin position="134"/>
        <end position="191"/>
    </location>
</feature>
<dbReference type="PATRIC" id="fig|55758.3.peg.1338"/>
<dbReference type="SMART" id="SM00116">
    <property type="entry name" value="CBS"/>
    <property type="match status" value="4"/>
</dbReference>
<evidence type="ECO:0000259" key="3">
    <source>
        <dbReference type="PROSITE" id="PS51371"/>
    </source>
</evidence>
<evidence type="ECO:0000313" key="4">
    <source>
        <dbReference type="EMBL" id="KZX12300.1"/>
    </source>
</evidence>
<proteinExistence type="predicted"/>
<dbReference type="CDD" id="cd17779">
    <property type="entry name" value="CBS_archAMPK_gamma-repeat1"/>
    <property type="match status" value="1"/>
</dbReference>
<dbReference type="InterPro" id="IPR051257">
    <property type="entry name" value="Diverse_CBS-Domain"/>
</dbReference>
<dbReference type="Proteomes" id="UP000077066">
    <property type="component" value="Unassembled WGS sequence"/>
</dbReference>
<reference evidence="4 5" key="1">
    <citation type="submission" date="2016-04" db="EMBL/GenBank/DDBJ databases">
        <title>Genome sequence of Methanobrevibacter filiformis DSM 11501.</title>
        <authorList>
            <person name="Poehlein A."/>
            <person name="Seedorf H."/>
            <person name="Daniel R."/>
        </authorList>
    </citation>
    <scope>NUCLEOTIDE SEQUENCE [LARGE SCALE GENOMIC DNA]</scope>
    <source>
        <strain evidence="4 5">DSM 11501</strain>
    </source>
</reference>
<evidence type="ECO:0000256" key="2">
    <source>
        <dbReference type="PROSITE-ProRule" id="PRU00703"/>
    </source>
</evidence>
<evidence type="ECO:0000313" key="5">
    <source>
        <dbReference type="Proteomes" id="UP000077066"/>
    </source>
</evidence>
<dbReference type="SUPFAM" id="SSF54631">
    <property type="entry name" value="CBS-domain pair"/>
    <property type="match status" value="2"/>
</dbReference>
<feature type="domain" description="CBS" evidence="3">
    <location>
        <begin position="54"/>
        <end position="111"/>
    </location>
</feature>
<keyword evidence="5" id="KW-1185">Reference proteome</keyword>
<sequence length="332" mass="37018">MYYNIYIVLQIKNMELGVYMKDKSAINLRKSMSRGSAEHETKVSEHEGDVMALAKKEVITIPPSTSIKEAAEVMLKHKFRRLPVTDSGSGKILGILTSMDILNFLGGGDKFSLIEGKYHDNFLGAINEHVKEIMTRDVKSASHKDSINSVIKTMLEFNVGAVPVLDDDQKIVGIITERDFVSAMAGVLTDELVKDFMSENVIITTPGTPIESASKIMVRNKLRRIPIYAKESEFSTTGEEKLVGILTSTDIIEFFGDNKYLEHMSSNSALDVLNDKVTEIMEKEVFTIEPLTRLGDLCEILKENRIGGVPVVKNNELIGIITERDILKAIYI</sequence>
<feature type="domain" description="CBS" evidence="3">
    <location>
        <begin position="197"/>
        <end position="261"/>
    </location>
</feature>
<keyword evidence="1 2" id="KW-0129">CBS domain</keyword>
<dbReference type="AlphaFoldDB" id="A0A162FMM8"/>
<dbReference type="InterPro" id="IPR046342">
    <property type="entry name" value="CBS_dom_sf"/>
</dbReference>
<protein>
    <submittedName>
        <fullName evidence="4">Hypoxic response protein 1</fullName>
    </submittedName>
</protein>
<dbReference type="PROSITE" id="PS51371">
    <property type="entry name" value="CBS"/>
    <property type="match status" value="4"/>
</dbReference>